<dbReference type="InterPro" id="IPR045784">
    <property type="entry name" value="Radical_SAM_N2"/>
</dbReference>
<sequence length="565" mass="64261">MEYRRRQAIEATLHGERGTVYKAHDTKIRIALIYPNTYYVGMSNLGVHTIYGLLNAHDDVYCERVFFPDANMLPYYQRTKTPLCSLESQTALAEFDILAFSVSFENDYLNILHLLEFGRIPATTEERQDSYPVVMLGGAVTAINPEPLAVFIDVFIIGEGEEILADVLETYRHAAGKRSKRTLVERLAQIPGVYVPSLYDITYTSDGRLKHRIPRANAPAHIKTRPLLNLDCYPAYSRILTEQTEFGKMFLLQLNRGCGYACRFCHTGYAHSPLRHLSLEAALRLIRQGLQVRERIGLVGAAIADYPQLPELAEAICSQGGKLSVSSLRLSALAKRPDLLDILLQTDQKTITIAPEAGTERLRRLISKALTDTVLYDTLEHILRKHLVHLKLYFLIGLPTETDEDIEAIIHLCQQCRQLLRNAAKTHGKIGKMTVSVSPLVPKPFTPLQWHPMAPENVLKRKLHHIKRQVSRLGNLQMSHTPAKSAIWQGILARGDRRLGHILLRTAANGGNWKRAFRELNMRPEFYVHRPRDKEEQLPWSHLHVGLSHHRLHDEYQRMLAMGSQ</sequence>
<dbReference type="Pfam" id="PF04055">
    <property type="entry name" value="Radical_SAM"/>
    <property type="match status" value="1"/>
</dbReference>
<dbReference type="PANTHER" id="PTHR42731">
    <property type="entry name" value="SLL1084 PROTEIN"/>
    <property type="match status" value="1"/>
</dbReference>
<dbReference type="GO" id="GO:0051536">
    <property type="term" value="F:iron-sulfur cluster binding"/>
    <property type="evidence" value="ECO:0007669"/>
    <property type="project" value="InterPro"/>
</dbReference>
<dbReference type="SFLD" id="SFLDS00029">
    <property type="entry name" value="Radical_SAM"/>
    <property type="match status" value="1"/>
</dbReference>
<dbReference type="Pfam" id="PF19864">
    <property type="entry name" value="Radical_SAM_N2"/>
    <property type="match status" value="1"/>
</dbReference>
<dbReference type="CDD" id="cd01335">
    <property type="entry name" value="Radical_SAM"/>
    <property type="match status" value="1"/>
</dbReference>
<dbReference type="InterPro" id="IPR023404">
    <property type="entry name" value="rSAM_horseshoe"/>
</dbReference>
<evidence type="ECO:0000313" key="2">
    <source>
        <dbReference type="EMBL" id="MBD3327605.1"/>
    </source>
</evidence>
<dbReference type="SMART" id="SM00729">
    <property type="entry name" value="Elp3"/>
    <property type="match status" value="1"/>
</dbReference>
<dbReference type="PROSITE" id="PS51918">
    <property type="entry name" value="RADICAL_SAM"/>
    <property type="match status" value="1"/>
</dbReference>
<dbReference type="Proteomes" id="UP000649604">
    <property type="component" value="Unassembled WGS sequence"/>
</dbReference>
<dbReference type="AlphaFoldDB" id="A0A9D5K153"/>
<dbReference type="GO" id="GO:0003824">
    <property type="term" value="F:catalytic activity"/>
    <property type="evidence" value="ECO:0007669"/>
    <property type="project" value="InterPro"/>
</dbReference>
<name>A0A9D5K153_9BACT</name>
<proteinExistence type="predicted"/>
<feature type="domain" description="Radical SAM core" evidence="1">
    <location>
        <begin position="244"/>
        <end position="476"/>
    </location>
</feature>
<evidence type="ECO:0000313" key="3">
    <source>
        <dbReference type="Proteomes" id="UP000649604"/>
    </source>
</evidence>
<protein>
    <submittedName>
        <fullName evidence="2">Radical SAM protein</fullName>
    </submittedName>
</protein>
<reference evidence="2" key="1">
    <citation type="submission" date="2019-11" db="EMBL/GenBank/DDBJ databases">
        <title>Microbial mats filling the niche in hypersaline microbial mats.</title>
        <authorList>
            <person name="Wong H.L."/>
            <person name="Macleod F.I."/>
            <person name="White R.A. III"/>
            <person name="Burns B.P."/>
        </authorList>
    </citation>
    <scope>NUCLEOTIDE SEQUENCE</scope>
    <source>
        <strain evidence="2">Rbin_158</strain>
    </source>
</reference>
<dbReference type="InterPro" id="IPR007197">
    <property type="entry name" value="rSAM"/>
</dbReference>
<dbReference type="SFLD" id="SFLDG01082">
    <property type="entry name" value="B12-binding_domain_containing"/>
    <property type="match status" value="1"/>
</dbReference>
<gene>
    <name evidence="2" type="ORF">GF339_23680</name>
</gene>
<accession>A0A9D5K153</accession>
<dbReference type="InterPro" id="IPR058240">
    <property type="entry name" value="rSAM_sf"/>
</dbReference>
<evidence type="ECO:0000259" key="1">
    <source>
        <dbReference type="PROSITE" id="PS51918"/>
    </source>
</evidence>
<dbReference type="PANTHER" id="PTHR42731:SF5">
    <property type="entry name" value="RADICAL SAM DOMAIN PROTEIN"/>
    <property type="match status" value="1"/>
</dbReference>
<dbReference type="InterPro" id="IPR006638">
    <property type="entry name" value="Elp3/MiaA/NifB-like_rSAM"/>
</dbReference>
<dbReference type="SUPFAM" id="SSF102114">
    <property type="entry name" value="Radical SAM enzymes"/>
    <property type="match status" value="1"/>
</dbReference>
<organism evidence="2 3">
    <name type="scientific">candidate division KSB3 bacterium</name>
    <dbReference type="NCBI Taxonomy" id="2044937"/>
    <lineage>
        <taxon>Bacteria</taxon>
        <taxon>candidate division KSB3</taxon>
    </lineage>
</organism>
<dbReference type="Gene3D" id="3.80.30.20">
    <property type="entry name" value="tm_1862 like domain"/>
    <property type="match status" value="1"/>
</dbReference>
<dbReference type="EMBL" id="WJJP01000762">
    <property type="protein sequence ID" value="MBD3327605.1"/>
    <property type="molecule type" value="Genomic_DNA"/>
</dbReference>
<comment type="caution">
    <text evidence="2">The sequence shown here is derived from an EMBL/GenBank/DDBJ whole genome shotgun (WGS) entry which is preliminary data.</text>
</comment>